<keyword evidence="2" id="KW-1185">Reference proteome</keyword>
<evidence type="ECO:0000313" key="1">
    <source>
        <dbReference type="EMBL" id="KAL0057274.1"/>
    </source>
</evidence>
<gene>
    <name evidence="1" type="ORF">AAF712_016089</name>
</gene>
<protein>
    <submittedName>
        <fullName evidence="1">Uncharacterized protein</fullName>
    </submittedName>
</protein>
<proteinExistence type="predicted"/>
<sequence>MTATTVYFVSRTPDQTVEAIHKQIKLACRGDKEGVKQASTLTGVKDKLSQYWINILLDKATALREVRLKNRGTRDPQLNLTLTKEEQEAIVETEVPIIGGELWEWIILQPPSSLENLPEDHPAQFNLWPGVYYNTLLGVQGIDPHKDTLVKILHTWSLGNEKYVWHGTHTEWSKEQEALFSVRLQSSDIDGLSIPSL</sequence>
<evidence type="ECO:0000313" key="2">
    <source>
        <dbReference type="Proteomes" id="UP001437256"/>
    </source>
</evidence>
<comment type="caution">
    <text evidence="1">The sequence shown here is derived from an EMBL/GenBank/DDBJ whole genome shotgun (WGS) entry which is preliminary data.</text>
</comment>
<organism evidence="1 2">
    <name type="scientific">Marasmius tenuissimus</name>
    <dbReference type="NCBI Taxonomy" id="585030"/>
    <lineage>
        <taxon>Eukaryota</taxon>
        <taxon>Fungi</taxon>
        <taxon>Dikarya</taxon>
        <taxon>Basidiomycota</taxon>
        <taxon>Agaricomycotina</taxon>
        <taxon>Agaricomycetes</taxon>
        <taxon>Agaricomycetidae</taxon>
        <taxon>Agaricales</taxon>
        <taxon>Marasmiineae</taxon>
        <taxon>Marasmiaceae</taxon>
        <taxon>Marasmius</taxon>
    </lineage>
</organism>
<name>A0ABR2Z7R0_9AGAR</name>
<reference evidence="1 2" key="1">
    <citation type="submission" date="2024-05" db="EMBL/GenBank/DDBJ databases">
        <title>A draft genome resource for the thread blight pathogen Marasmius tenuissimus strain MS-2.</title>
        <authorList>
            <person name="Yulfo-Soto G.E."/>
            <person name="Baruah I.K."/>
            <person name="Amoako-Attah I."/>
            <person name="Bukari Y."/>
            <person name="Meinhardt L.W."/>
            <person name="Bailey B.A."/>
            <person name="Cohen S.P."/>
        </authorList>
    </citation>
    <scope>NUCLEOTIDE SEQUENCE [LARGE SCALE GENOMIC DNA]</scope>
    <source>
        <strain evidence="1 2">MS-2</strain>
    </source>
</reference>
<dbReference type="EMBL" id="JBBXMP010000604">
    <property type="protein sequence ID" value="KAL0057274.1"/>
    <property type="molecule type" value="Genomic_DNA"/>
</dbReference>
<dbReference type="Proteomes" id="UP001437256">
    <property type="component" value="Unassembled WGS sequence"/>
</dbReference>
<accession>A0ABR2Z7R0</accession>